<dbReference type="Gene3D" id="2.60.40.1220">
    <property type="match status" value="5"/>
</dbReference>
<dbReference type="PROSITE" id="PS51470">
    <property type="entry name" value="FG_GAP"/>
    <property type="match status" value="5"/>
</dbReference>
<feature type="domain" description="SbsA Ig-like" evidence="5">
    <location>
        <begin position="574"/>
        <end position="675"/>
    </location>
</feature>
<evidence type="ECO:0000256" key="4">
    <source>
        <dbReference type="ARBA" id="ARBA00023180"/>
    </source>
</evidence>
<evidence type="ECO:0000313" key="6">
    <source>
        <dbReference type="EMBL" id="AOP36297.1"/>
    </source>
</evidence>
<feature type="domain" description="SbsA Ig-like" evidence="5">
    <location>
        <begin position="363"/>
        <end position="463"/>
    </location>
</feature>
<feature type="domain" description="SbsA Ig-like" evidence="5">
    <location>
        <begin position="152"/>
        <end position="251"/>
    </location>
</feature>
<dbReference type="GO" id="GO:0007155">
    <property type="term" value="P:cell adhesion"/>
    <property type="evidence" value="ECO:0007669"/>
    <property type="project" value="InterPro"/>
</dbReference>
<dbReference type="InterPro" id="IPR032812">
    <property type="entry name" value="SbsA_Ig"/>
</dbReference>
<sequence length="1208" mass="121935">MKHIIQFSLLSLFFLFGFTNCLNRDWNHLPPIFSYIDLKGGSPAVPFGVSQITPGVGVNGVSTNSSIQVGFNRALDSSSISGASFQLSESSTPIPGNVSVSNSNVVFTPSSPLSASTIYTVTLSKDLRSADGSLLNEDFIWTFTTESVSDLIAPIVSLTTPVNSGVSVPVNTSLSVAFSETMNCTSLTSLSFTLSNGSAVSGSVSCSGSTATFTPTSSLSFNTNYTANISTAAKDLAGNMLASSFSWSFTTGSAPDSTPPTVSFVSPANGSTGFAINGSIAVAFSETLNCATLNTATFVLSDGSAVAGTVSCLGTTASFNPSASLSYGTTYTATITTGVRDISSNAISSPFSWTFTTGAGPDLTPPTVSLVTPSNSLSGVGVNTSVSAVFSEFIDCTTLTTASFTLNGGSAVAGSVNCLGTSGTFTPSANLSYNTSYTATITTATRDLAGNAVSGTYTWSFTTGSAPDSTPPLISITNPLNVSTGFSVNGTVNIAFNETLNCASVTTASFTLEGGSTVPGTVACSATAATFTPIASLAYNTTYTASITTALKDLAGNSIALPFSWSFTTGSAPDVTAPTVSIVNPVQSSLGVPTSASVTVAFSEGMDCTSLTTATFTLSNGAAVAGTVNCSGTSAVFTPTSVLLPGITYTATIQVGAKDLANNSIVSAYSWSFTTGTLPDTTPPGVSIQNLRNKSLVETGFVIGNATDVGGVALVEVSIDGGAYASASGTSSWNFKLPSGGTTWATGSQHTITVRSKDSSGNYSTVASALVRKGTNKDINGDGYVDMVTGEYGQGLVYIFHSSGTSGITATNASLANRYIVGTTTDEFGKAVTLGDLNGDGYSDVIVGAPAATTNTGRVYAFYSSGSSGVNISYAAFASARIDGAVASERFGFVLETGDLNGDGYPDLIVGAPYSSTNTGKVYTFHSTGASGIVDTSGATAAAALTGSATNEFFGSALAQGNINGDIYADLVVGAYGYSAQKGRVSIYHGSSTGLGAVSSTITNTAGSGQFGFSVAVADVSGDGFADLVAGAPFLNSAKGHAVVFVSSATSSGILTSSGLGAANFIILGTVISDHLGNSVAARDLDLDGKADLILNSTPTAPAQGIVYVYMTPFLSYTDTTTASLTMTGPMSDLFGWGLATGDVNGDGYGDLYVGSPGYNNGTFIGRTFIFHSSGTGLSTNLPSSASRILDGSGLTGGTGNWFGRSLY</sequence>
<dbReference type="InterPro" id="IPR028994">
    <property type="entry name" value="Integrin_alpha_N"/>
</dbReference>
<evidence type="ECO:0000256" key="3">
    <source>
        <dbReference type="ARBA" id="ARBA00022801"/>
    </source>
</evidence>
<dbReference type="InterPro" id="IPR013517">
    <property type="entry name" value="FG-GAP"/>
</dbReference>
<dbReference type="AlphaFoldDB" id="A0A1D7V385"/>
<keyword evidence="4" id="KW-0325">Glycoprotein</keyword>
<evidence type="ECO:0000256" key="1">
    <source>
        <dbReference type="ARBA" id="ARBA00022729"/>
    </source>
</evidence>
<dbReference type="GO" id="GO:0016787">
    <property type="term" value="F:hydrolase activity"/>
    <property type="evidence" value="ECO:0007669"/>
    <property type="project" value="UniProtKB-KW"/>
</dbReference>
<dbReference type="RefSeq" id="WP_083244238.1">
    <property type="nucleotide sequence ID" value="NZ_CP015218.1"/>
</dbReference>
<dbReference type="SMART" id="SM00191">
    <property type="entry name" value="Int_alpha"/>
    <property type="match status" value="7"/>
</dbReference>
<accession>A0A1D7V385</accession>
<dbReference type="Gene3D" id="2.130.10.130">
    <property type="entry name" value="Integrin alpha, N-terminal"/>
    <property type="match status" value="3"/>
</dbReference>
<dbReference type="Gene3D" id="2.60.40.3710">
    <property type="match status" value="1"/>
</dbReference>
<dbReference type="InterPro" id="IPR000413">
    <property type="entry name" value="Integrin_alpha"/>
</dbReference>
<dbReference type="Pfam" id="PF13205">
    <property type="entry name" value="Big_5"/>
    <property type="match status" value="6"/>
</dbReference>
<dbReference type="InterPro" id="IPR014755">
    <property type="entry name" value="Cu-Rt/internalin_Ig-like"/>
</dbReference>
<dbReference type="InterPro" id="IPR013519">
    <property type="entry name" value="Int_alpha_beta-p"/>
</dbReference>
<name>A0A1D7V385_9LEPT</name>
<dbReference type="PANTHER" id="PTHR23221:SF7">
    <property type="entry name" value="PHOSPHATIDYLINOSITOL-GLYCAN-SPECIFIC PHOSPHOLIPASE D"/>
    <property type="match status" value="1"/>
</dbReference>
<evidence type="ECO:0000313" key="7">
    <source>
        <dbReference type="Proteomes" id="UP000094197"/>
    </source>
</evidence>
<feature type="domain" description="SbsA Ig-like" evidence="5">
    <location>
        <begin position="468"/>
        <end position="569"/>
    </location>
</feature>
<reference evidence="6 7" key="1">
    <citation type="submission" date="2016-04" db="EMBL/GenBank/DDBJ databases">
        <title>Complete genome seqeunce of Leptospira alstonii serovar Room22.</title>
        <authorList>
            <person name="Nally J.E."/>
            <person name="Bayles D.O."/>
            <person name="Hurley D."/>
            <person name="Fanning S."/>
            <person name="McMahon B.J."/>
            <person name="Arent Z."/>
        </authorList>
    </citation>
    <scope>NUCLEOTIDE SEQUENCE [LARGE SCALE GENOMIC DNA]</scope>
    <source>
        <strain evidence="6 7">GWTS #1</strain>
    </source>
</reference>
<dbReference type="GO" id="GO:0008305">
    <property type="term" value="C:integrin complex"/>
    <property type="evidence" value="ECO:0007669"/>
    <property type="project" value="InterPro"/>
</dbReference>
<dbReference type="EMBL" id="CP015218">
    <property type="protein sequence ID" value="AOP36297.1"/>
    <property type="molecule type" value="Genomic_DNA"/>
</dbReference>
<keyword evidence="2" id="KW-0677">Repeat</keyword>
<dbReference type="PANTHER" id="PTHR23221">
    <property type="entry name" value="GLYCOSYLPHOSPHATIDYLINOSITOL PHOSPHOLIPASE D"/>
    <property type="match status" value="1"/>
</dbReference>
<dbReference type="OrthoDB" id="344301at2"/>
<feature type="domain" description="SbsA Ig-like" evidence="5">
    <location>
        <begin position="256"/>
        <end position="357"/>
    </location>
</feature>
<dbReference type="Proteomes" id="UP000094197">
    <property type="component" value="Chromosome 2"/>
</dbReference>
<keyword evidence="7" id="KW-1185">Reference proteome</keyword>
<dbReference type="PRINTS" id="PR01185">
    <property type="entry name" value="INTEGRINA"/>
</dbReference>
<feature type="domain" description="SbsA Ig-like" evidence="5">
    <location>
        <begin position="46"/>
        <end position="145"/>
    </location>
</feature>
<protein>
    <recommendedName>
        <fullName evidence="5">SbsA Ig-like domain-containing protein</fullName>
    </recommendedName>
</protein>
<evidence type="ECO:0000256" key="2">
    <source>
        <dbReference type="ARBA" id="ARBA00022737"/>
    </source>
</evidence>
<organism evidence="6 7">
    <name type="scientific">Leptospira tipperaryensis</name>
    <dbReference type="NCBI Taxonomy" id="2564040"/>
    <lineage>
        <taxon>Bacteria</taxon>
        <taxon>Pseudomonadati</taxon>
        <taxon>Spirochaetota</taxon>
        <taxon>Spirochaetia</taxon>
        <taxon>Leptospirales</taxon>
        <taxon>Leptospiraceae</taxon>
        <taxon>Leptospira</taxon>
    </lineage>
</organism>
<dbReference type="KEGG" id="laj:A0128_19950"/>
<dbReference type="SUPFAM" id="SSF69318">
    <property type="entry name" value="Integrin alpha N-terminal domain"/>
    <property type="match status" value="2"/>
</dbReference>
<keyword evidence="3" id="KW-0378">Hydrolase</keyword>
<keyword evidence="1" id="KW-0732">Signal</keyword>
<dbReference type="Pfam" id="PF01839">
    <property type="entry name" value="FG-GAP"/>
    <property type="match status" value="5"/>
</dbReference>
<evidence type="ECO:0000259" key="5">
    <source>
        <dbReference type="Pfam" id="PF13205"/>
    </source>
</evidence>
<gene>
    <name evidence="6" type="ORF">A0128_19950</name>
</gene>
<proteinExistence type="predicted"/>